<reference evidence="3" key="1">
    <citation type="journal article" date="2014" name="Genome Announc.">
        <title>Draft genome sequence of Colletotrichum sublineola, a destructive pathogen of cultivated sorghum.</title>
        <authorList>
            <person name="Baroncelli R."/>
            <person name="Sanz-Martin J.M."/>
            <person name="Rech G.E."/>
            <person name="Sukno S.A."/>
            <person name="Thon M.R."/>
        </authorList>
    </citation>
    <scope>NUCLEOTIDE SEQUENCE [LARGE SCALE GENOMIC DNA]</scope>
    <source>
        <strain evidence="3">TX430BB</strain>
    </source>
</reference>
<dbReference type="EMBL" id="JMSE01001482">
    <property type="protein sequence ID" value="KDN60700.1"/>
    <property type="molecule type" value="Genomic_DNA"/>
</dbReference>
<protein>
    <submittedName>
        <fullName evidence="2">Uncharacterized protein</fullName>
    </submittedName>
</protein>
<evidence type="ECO:0000256" key="1">
    <source>
        <dbReference type="SAM" id="MobiDB-lite"/>
    </source>
</evidence>
<feature type="region of interest" description="Disordered" evidence="1">
    <location>
        <begin position="184"/>
        <end position="210"/>
    </location>
</feature>
<dbReference type="AlphaFoldDB" id="A0A066X3Y8"/>
<evidence type="ECO:0000313" key="2">
    <source>
        <dbReference type="EMBL" id="KDN60700.1"/>
    </source>
</evidence>
<dbReference type="HOGENOM" id="CLU_765070_0_0_1"/>
<sequence>MGRFLEWSAGIDRSMAEINRKLDFLLLETKAFRGMEAHYGKLLSEQTSAGTALPNACQRLDAHRQSVFETVQRLDVTAKQVEDLAGEIDRLREGSEVTVSIKPWRKAVLRGLWIQGRWTWSRKRVSHIITSRHREHDAATEGILKQFILVLQLLDNEPHVIRHGELNLARLGRRVIQIADILLPSPEPDRSPNHGDQDARDLEGSPLPGRHHAPIYHRLETLRLVGPGVRDVRHAVPEKGADVLPAKPVLQLDDEQFLGRGQVLGLLITLHTHTHPPSTSSHARAPDAGSRSIYHGGRALLVLVSPDGLGLGLLLVWPEVGPVHVIAEVDVQLAQVARIGIQDAGEARKASNSGKLLATDRH</sequence>
<dbReference type="Proteomes" id="UP000027238">
    <property type="component" value="Unassembled WGS sequence"/>
</dbReference>
<evidence type="ECO:0000313" key="3">
    <source>
        <dbReference type="Proteomes" id="UP000027238"/>
    </source>
</evidence>
<comment type="caution">
    <text evidence="2">The sequence shown here is derived from an EMBL/GenBank/DDBJ whole genome shotgun (WGS) entry which is preliminary data.</text>
</comment>
<accession>A0A066X3Y8</accession>
<keyword evidence="3" id="KW-1185">Reference proteome</keyword>
<name>A0A066X3Y8_COLSU</name>
<dbReference type="OrthoDB" id="4813515at2759"/>
<organism evidence="2 3">
    <name type="scientific">Colletotrichum sublineola</name>
    <name type="common">Sorghum anthracnose fungus</name>
    <dbReference type="NCBI Taxonomy" id="1173701"/>
    <lineage>
        <taxon>Eukaryota</taxon>
        <taxon>Fungi</taxon>
        <taxon>Dikarya</taxon>
        <taxon>Ascomycota</taxon>
        <taxon>Pezizomycotina</taxon>
        <taxon>Sordariomycetes</taxon>
        <taxon>Hypocreomycetidae</taxon>
        <taxon>Glomerellales</taxon>
        <taxon>Glomerellaceae</taxon>
        <taxon>Colletotrichum</taxon>
        <taxon>Colletotrichum graminicola species complex</taxon>
    </lineage>
</organism>
<dbReference type="eggNOG" id="ENOG502T710">
    <property type="taxonomic scope" value="Eukaryota"/>
</dbReference>
<feature type="compositionally biased region" description="Basic and acidic residues" evidence="1">
    <location>
        <begin position="187"/>
        <end position="203"/>
    </location>
</feature>
<gene>
    <name evidence="2" type="ORF">CSUB01_04108</name>
</gene>
<proteinExistence type="predicted"/>